<feature type="domain" description="CHAT" evidence="1">
    <location>
        <begin position="852"/>
        <end position="1182"/>
    </location>
</feature>
<dbReference type="Gene3D" id="1.25.40.10">
    <property type="entry name" value="Tetratricopeptide repeat domain"/>
    <property type="match status" value="1"/>
</dbReference>
<protein>
    <recommendedName>
        <fullName evidence="1">CHAT domain-containing protein</fullName>
    </recommendedName>
</protein>
<evidence type="ECO:0000259" key="1">
    <source>
        <dbReference type="Pfam" id="PF12770"/>
    </source>
</evidence>
<name>A0A9N9YKZ0_9HYPO</name>
<evidence type="ECO:0000313" key="3">
    <source>
        <dbReference type="Proteomes" id="UP000696573"/>
    </source>
</evidence>
<accession>A0A9N9YKZ0</accession>
<dbReference type="OrthoDB" id="9991317at2759"/>
<dbReference type="InterPro" id="IPR011990">
    <property type="entry name" value="TPR-like_helical_dom_sf"/>
</dbReference>
<dbReference type="AlphaFoldDB" id="A0A9N9YKZ0"/>
<proteinExistence type="predicted"/>
<sequence>MSENIEPIQGPAGAADVAAQSSPDQADLLSDTALRSFTNYYFTSTLPDLEEAIKCTEDALNSIPHDHPEYLGHLSNMVSLFADKFDIVGRVADLERASKFGREAIDRFPQNPNRAYFSNAVADRLNTLFTLTGDVSAQDLSVQYAKDAYQETSDRPEDEPFRLEVMDTLCTVLMTRYQRIWDLRDLEQAIEIARKLRYLSQDDYLEHSIRLSDHLIFKYLRVGEVASLEEAKTISREALLVAPTDDPDYPGCVFTLTRSLYLSSQRTSDLSELEEAIQHLRSVEEFLAGDDVESISKYLSSLANCLDYKYSITGQSSQLEEAIQLMRRVVDLTGPESDRDSGILCQLSVLLGQRYSRAWSMDDLIESISYGEEAVNASLPSDPNLPAFMTSLGNRFMERYLRTGKVEYMDRAIELSRGALKNSPKGHPAHVTHVICLSHQLGERYSRFGMMADLEEAIQLVKETISLGSLSNSDRAKCFTAAALRFGDKYLRTNSLRDLDESVRSKYQETNIMSDLEESLHYGRQAVRETPAGNADEAGYFNNLAFQLAEKYRKTKEPAILEEAISYATKAVTDRPDEFQYRAMYLGNFGDCLRDRYAISNAASDLEAAMQNYELALAQTSSPIINRIKAGIQILELASAHSSWRRAFEASATAVGLIPQLSMRSLENSDKQFMLGQAAGLTSDAVAAAINAGEGPLCALSLLEQGRGLIATSLEEIRTDVLELRKAYPELADEFVSLGNVLDMSEASTKQHITNTPQAGADRRYQVDKELGKLIETIRQKDGFGNFLRAPSEVDIQDAARNGPVVAINVSKFRCDAILVEDHRIRLLPLPYLHLEDIKERELQSNLGSTISLEWLWDTVTGPILDALGLSPVPSGANNWPHIWWIPTGPLGRFPLHASGYHQYGCSETVCDRVMSSYSASIKMMIYNRRHAATPQAVHQALMLPMENTPGATRLPFAAAEVKQAFSICQSMGLSPTTPEPYKQSVLLQLSQCSIFHFAGHGFTHNTDPSKSHLLLRDGRNNPLAVSEILALNLRKNPPFLAYLSACGTGRIRDEKFFDESIHLVSSFQLAGFRHVIGTLWEVQDKMCAEMATAVYEEMRDGKMSDDSVCRGLHKATRAARDRWLSIASNSERSSQVVLKRESMEAADGMACLSVQGEIRLPRDIQECAESEQFWVPYVHFGI</sequence>
<keyword evidence="3" id="KW-1185">Reference proteome</keyword>
<organism evidence="2 3">
    <name type="scientific">Clonostachys rhizophaga</name>
    <dbReference type="NCBI Taxonomy" id="160324"/>
    <lineage>
        <taxon>Eukaryota</taxon>
        <taxon>Fungi</taxon>
        <taxon>Dikarya</taxon>
        <taxon>Ascomycota</taxon>
        <taxon>Pezizomycotina</taxon>
        <taxon>Sordariomycetes</taxon>
        <taxon>Hypocreomycetidae</taxon>
        <taxon>Hypocreales</taxon>
        <taxon>Bionectriaceae</taxon>
        <taxon>Clonostachys</taxon>
    </lineage>
</organism>
<gene>
    <name evidence="2" type="ORF">CRHIZ90672A_00005205</name>
</gene>
<dbReference type="PANTHER" id="PTHR19959:SF119">
    <property type="entry name" value="FUNGAL LIPASE-LIKE DOMAIN-CONTAINING PROTEIN"/>
    <property type="match status" value="1"/>
</dbReference>
<dbReference type="InterPro" id="IPR024983">
    <property type="entry name" value="CHAT_dom"/>
</dbReference>
<evidence type="ECO:0000313" key="2">
    <source>
        <dbReference type="EMBL" id="CAH0025060.1"/>
    </source>
</evidence>
<dbReference type="Proteomes" id="UP000696573">
    <property type="component" value="Unassembled WGS sequence"/>
</dbReference>
<reference evidence="2" key="1">
    <citation type="submission" date="2021-10" db="EMBL/GenBank/DDBJ databases">
        <authorList>
            <person name="Piombo E."/>
        </authorList>
    </citation>
    <scope>NUCLEOTIDE SEQUENCE</scope>
</reference>
<dbReference type="PANTHER" id="PTHR19959">
    <property type="entry name" value="KINESIN LIGHT CHAIN"/>
    <property type="match status" value="1"/>
</dbReference>
<dbReference type="Pfam" id="PF12770">
    <property type="entry name" value="CHAT"/>
    <property type="match status" value="1"/>
</dbReference>
<dbReference type="EMBL" id="CABFNQ020000702">
    <property type="protein sequence ID" value="CAH0025060.1"/>
    <property type="molecule type" value="Genomic_DNA"/>
</dbReference>
<comment type="caution">
    <text evidence="2">The sequence shown here is derived from an EMBL/GenBank/DDBJ whole genome shotgun (WGS) entry which is preliminary data.</text>
</comment>